<feature type="non-terminal residue" evidence="2">
    <location>
        <position position="157"/>
    </location>
</feature>
<keyword evidence="3" id="KW-1185">Reference proteome</keyword>
<evidence type="ECO:0000313" key="2">
    <source>
        <dbReference type="EMBL" id="PNY27581.1"/>
    </source>
</evidence>
<reference evidence="2 3" key="1">
    <citation type="submission" date="2017-08" db="EMBL/GenBank/DDBJ databases">
        <title>Harnessing the power of phylogenomics to disentangle the directionality and signatures of interkingdom host jumping in the parasitic fungal genus Tolypocladium.</title>
        <authorList>
            <person name="Quandt C.A."/>
            <person name="Patterson W."/>
            <person name="Spatafora J.W."/>
        </authorList>
    </citation>
    <scope>NUCLEOTIDE SEQUENCE [LARGE SCALE GENOMIC DNA]</scope>
    <source>
        <strain evidence="2 3">CBS 113982</strain>
    </source>
</reference>
<gene>
    <name evidence="2" type="ORF">TCAP_02495</name>
</gene>
<sequence>MDDERQNAIHPSWVPASGSKSVAALASCAAVPEGIIPVRIPPLHHVPEQTLPNHLPLPLTIQLVPLPDRSIQLPKGIRRSLSMKSSLLLVAASALLASAGPLRKRAMKTDWVYEIVTVTVTAGQEAAAPTAFFLESKPPEPTKYAAPPPPPPPPPPP</sequence>
<proteinExistence type="predicted"/>
<evidence type="ECO:0000313" key="3">
    <source>
        <dbReference type="Proteomes" id="UP000236621"/>
    </source>
</evidence>
<dbReference type="Proteomes" id="UP000236621">
    <property type="component" value="Unassembled WGS sequence"/>
</dbReference>
<organism evidence="2 3">
    <name type="scientific">Tolypocladium capitatum</name>
    <dbReference type="NCBI Taxonomy" id="45235"/>
    <lineage>
        <taxon>Eukaryota</taxon>
        <taxon>Fungi</taxon>
        <taxon>Dikarya</taxon>
        <taxon>Ascomycota</taxon>
        <taxon>Pezizomycotina</taxon>
        <taxon>Sordariomycetes</taxon>
        <taxon>Hypocreomycetidae</taxon>
        <taxon>Hypocreales</taxon>
        <taxon>Ophiocordycipitaceae</taxon>
        <taxon>Tolypocladium</taxon>
    </lineage>
</organism>
<feature type="region of interest" description="Disordered" evidence="1">
    <location>
        <begin position="131"/>
        <end position="157"/>
    </location>
</feature>
<name>A0A2K3QJ75_9HYPO</name>
<comment type="caution">
    <text evidence="2">The sequence shown here is derived from an EMBL/GenBank/DDBJ whole genome shotgun (WGS) entry which is preliminary data.</text>
</comment>
<protein>
    <submittedName>
        <fullName evidence="2">Cell wall protein PRY3</fullName>
    </submittedName>
</protein>
<feature type="compositionally biased region" description="Pro residues" evidence="1">
    <location>
        <begin position="146"/>
        <end position="157"/>
    </location>
</feature>
<dbReference type="AlphaFoldDB" id="A0A2K3QJ75"/>
<dbReference type="STRING" id="45235.A0A2K3QJ75"/>
<accession>A0A2K3QJ75</accession>
<evidence type="ECO:0000256" key="1">
    <source>
        <dbReference type="SAM" id="MobiDB-lite"/>
    </source>
</evidence>
<dbReference type="EMBL" id="NRSZ01000384">
    <property type="protein sequence ID" value="PNY27581.1"/>
    <property type="molecule type" value="Genomic_DNA"/>
</dbReference>